<feature type="signal peptide" evidence="1">
    <location>
        <begin position="1"/>
        <end position="25"/>
    </location>
</feature>
<sequence>MARKTIALALSFPMVFAVSAPRAEALGLHVQRLPTDNKLRWYAAYLNDDYVRNSSACGPVDRVRAKIAFQAVATSNGMSIRNPRITNLTLGYEFGSGSLNGKTGSLKWISGPSSRWVVGTEMELVTYLSGKTINIYQPWGNSPTFNLGVTIKGRPYCGAIFQVRFTR</sequence>
<dbReference type="AlphaFoldDB" id="A0A542X922"/>
<accession>A0A542X922</accession>
<proteinExistence type="predicted"/>
<keyword evidence="3" id="KW-1185">Reference proteome</keyword>
<evidence type="ECO:0000313" key="3">
    <source>
        <dbReference type="Proteomes" id="UP000318336"/>
    </source>
</evidence>
<evidence type="ECO:0000313" key="2">
    <source>
        <dbReference type="EMBL" id="TQL32332.1"/>
    </source>
</evidence>
<keyword evidence="1" id="KW-0732">Signal</keyword>
<dbReference type="EMBL" id="VFOK01000001">
    <property type="protein sequence ID" value="TQL32332.1"/>
    <property type="molecule type" value="Genomic_DNA"/>
</dbReference>
<feature type="chain" id="PRO_5022206227" evidence="1">
    <location>
        <begin position="26"/>
        <end position="167"/>
    </location>
</feature>
<name>A0A542X922_9MICO</name>
<comment type="caution">
    <text evidence="2">The sequence shown here is derived from an EMBL/GenBank/DDBJ whole genome shotgun (WGS) entry which is preliminary data.</text>
</comment>
<evidence type="ECO:0000256" key="1">
    <source>
        <dbReference type="SAM" id="SignalP"/>
    </source>
</evidence>
<gene>
    <name evidence="2" type="ORF">FB554_0453</name>
</gene>
<organism evidence="2 3">
    <name type="scientific">Barrientosiimonas humi</name>
    <dbReference type="NCBI Taxonomy" id="999931"/>
    <lineage>
        <taxon>Bacteria</taxon>
        <taxon>Bacillati</taxon>
        <taxon>Actinomycetota</taxon>
        <taxon>Actinomycetes</taxon>
        <taxon>Micrococcales</taxon>
        <taxon>Dermacoccaceae</taxon>
        <taxon>Barrientosiimonas</taxon>
    </lineage>
</organism>
<reference evidence="2 3" key="1">
    <citation type="submission" date="2019-06" db="EMBL/GenBank/DDBJ databases">
        <title>Sequencing the genomes of 1000 actinobacteria strains.</title>
        <authorList>
            <person name="Klenk H.-P."/>
        </authorList>
    </citation>
    <scope>NUCLEOTIDE SEQUENCE [LARGE SCALE GENOMIC DNA]</scope>
    <source>
        <strain evidence="2 3">DSM 24617</strain>
    </source>
</reference>
<dbReference type="Proteomes" id="UP000318336">
    <property type="component" value="Unassembled WGS sequence"/>
</dbReference>
<protein>
    <submittedName>
        <fullName evidence="2">Uncharacterized protein</fullName>
    </submittedName>
</protein>